<feature type="signal peptide" evidence="1">
    <location>
        <begin position="1"/>
        <end position="26"/>
    </location>
</feature>
<dbReference type="Proteomes" id="UP000451233">
    <property type="component" value="Unassembled WGS sequence"/>
</dbReference>
<dbReference type="AlphaFoldDB" id="A0A7K1XX43"/>
<proteinExistence type="predicted"/>
<keyword evidence="1" id="KW-0732">Signal</keyword>
<keyword evidence="3" id="KW-1185">Reference proteome</keyword>
<organism evidence="2 3">
    <name type="scientific">Hufsiella ginkgonis</name>
    <dbReference type="NCBI Taxonomy" id="2695274"/>
    <lineage>
        <taxon>Bacteria</taxon>
        <taxon>Pseudomonadati</taxon>
        <taxon>Bacteroidota</taxon>
        <taxon>Sphingobacteriia</taxon>
        <taxon>Sphingobacteriales</taxon>
        <taxon>Sphingobacteriaceae</taxon>
        <taxon>Hufsiella</taxon>
    </lineage>
</organism>
<gene>
    <name evidence="2" type="ORF">GS398_08845</name>
</gene>
<dbReference type="EMBL" id="WVHS01000002">
    <property type="protein sequence ID" value="MXV15407.1"/>
    <property type="molecule type" value="Genomic_DNA"/>
</dbReference>
<accession>A0A7K1XX43</accession>
<evidence type="ECO:0000313" key="3">
    <source>
        <dbReference type="Proteomes" id="UP000451233"/>
    </source>
</evidence>
<sequence length="169" mass="17613">MNKMIKRIASAAAVVALVYTTGYAQSAGDSKSTRLGFGFNAGIPTTDGYNVSLGGDARLQQDFTSNVSGMLTVGYTNFSRDGENAGSVGYIPVKAGIKIFPVERFYFSGEVGPAFGTDDGQKTAIVWAPGIGLGFNNGVDLGLRYEGFSANGSTLGHVALRVAYGFALN</sequence>
<reference evidence="2 3" key="1">
    <citation type="submission" date="2019-11" db="EMBL/GenBank/DDBJ databases">
        <title>Pedobacter sp. HMF7056 Genome sequencing and assembly.</title>
        <authorList>
            <person name="Kang H."/>
            <person name="Kim H."/>
            <person name="Joh K."/>
        </authorList>
    </citation>
    <scope>NUCLEOTIDE SEQUENCE [LARGE SCALE GENOMIC DNA]</scope>
    <source>
        <strain evidence="2 3">HMF7056</strain>
    </source>
</reference>
<protein>
    <recommendedName>
        <fullName evidence="4">Outer membrane beta-barrel protein</fullName>
    </recommendedName>
</protein>
<evidence type="ECO:0008006" key="4">
    <source>
        <dbReference type="Google" id="ProtNLM"/>
    </source>
</evidence>
<evidence type="ECO:0000313" key="2">
    <source>
        <dbReference type="EMBL" id="MXV15407.1"/>
    </source>
</evidence>
<dbReference type="RefSeq" id="WP_160906406.1">
    <property type="nucleotide sequence ID" value="NZ_WVHS01000002.1"/>
</dbReference>
<feature type="chain" id="PRO_5029629745" description="Outer membrane beta-barrel protein" evidence="1">
    <location>
        <begin position="27"/>
        <end position="169"/>
    </location>
</feature>
<evidence type="ECO:0000256" key="1">
    <source>
        <dbReference type="SAM" id="SignalP"/>
    </source>
</evidence>
<name>A0A7K1XX43_9SPHI</name>
<comment type="caution">
    <text evidence="2">The sequence shown here is derived from an EMBL/GenBank/DDBJ whole genome shotgun (WGS) entry which is preliminary data.</text>
</comment>